<protein>
    <submittedName>
        <fullName evidence="1">Single hybrid motif-containing protein</fullName>
    </submittedName>
</protein>
<reference evidence="1" key="1">
    <citation type="journal article" date="2021" name="New Phytol.">
        <title>Evolutionary innovations through gain and loss of genes in the ectomycorrhizal Boletales.</title>
        <authorList>
            <person name="Wu G."/>
            <person name="Miyauchi S."/>
            <person name="Morin E."/>
            <person name="Kuo A."/>
            <person name="Drula E."/>
            <person name="Varga T."/>
            <person name="Kohler A."/>
            <person name="Feng B."/>
            <person name="Cao Y."/>
            <person name="Lipzen A."/>
            <person name="Daum C."/>
            <person name="Hundley H."/>
            <person name="Pangilinan J."/>
            <person name="Johnson J."/>
            <person name="Barry K."/>
            <person name="LaButti K."/>
            <person name="Ng V."/>
            <person name="Ahrendt S."/>
            <person name="Min B."/>
            <person name="Choi I.G."/>
            <person name="Park H."/>
            <person name="Plett J.M."/>
            <person name="Magnuson J."/>
            <person name="Spatafora J.W."/>
            <person name="Nagy L.G."/>
            <person name="Henrissat B."/>
            <person name="Grigoriev I.V."/>
            <person name="Yang Z.L."/>
            <person name="Xu J."/>
            <person name="Martin F.M."/>
        </authorList>
    </citation>
    <scope>NUCLEOTIDE SEQUENCE</scope>
    <source>
        <strain evidence="1">ATCC 28755</strain>
    </source>
</reference>
<organism evidence="1 2">
    <name type="scientific">Hygrophoropsis aurantiaca</name>
    <dbReference type="NCBI Taxonomy" id="72124"/>
    <lineage>
        <taxon>Eukaryota</taxon>
        <taxon>Fungi</taxon>
        <taxon>Dikarya</taxon>
        <taxon>Basidiomycota</taxon>
        <taxon>Agaricomycotina</taxon>
        <taxon>Agaricomycetes</taxon>
        <taxon>Agaricomycetidae</taxon>
        <taxon>Boletales</taxon>
        <taxon>Coniophorineae</taxon>
        <taxon>Hygrophoropsidaceae</taxon>
        <taxon>Hygrophoropsis</taxon>
    </lineage>
</organism>
<keyword evidence="2" id="KW-1185">Reference proteome</keyword>
<evidence type="ECO:0000313" key="2">
    <source>
        <dbReference type="Proteomes" id="UP000790377"/>
    </source>
</evidence>
<dbReference type="EMBL" id="MU267706">
    <property type="protein sequence ID" value="KAH7910612.1"/>
    <property type="molecule type" value="Genomic_DNA"/>
</dbReference>
<sequence length="312" mass="32834">MRAISQTIALGRTASCARIALQKRCLHRTGIRYAITNLEMPAMSPTMTEGGIAEWKKKEGEAFSAGDVLLEIETDKATIDVEAQEDGVLGKIITPNGAKNVPVGRVIALLAEEGDNISNLEAPKEESKAAAKAEPPASSPSPSELKPSPPSEAQASSPPTQHGSHHHYKHSQPLLPSVIRILREGNVANAEDVKGTGVRGMLTKGDVLAYLGKASSPTGTFKETKPKQETQTTPKPEAPKPLDGAAIRQLIVSGLAAKSKVAPLVSKTPATFDSIIADYLPPSKASLTPTTKPPLPTSKPKSGADGYFDGLF</sequence>
<proteinExistence type="predicted"/>
<evidence type="ECO:0000313" key="1">
    <source>
        <dbReference type="EMBL" id="KAH7910612.1"/>
    </source>
</evidence>
<name>A0ACB8ABZ2_9AGAM</name>
<comment type="caution">
    <text evidence="1">The sequence shown here is derived from an EMBL/GenBank/DDBJ whole genome shotgun (WGS) entry which is preliminary data.</text>
</comment>
<accession>A0ACB8ABZ2</accession>
<dbReference type="Proteomes" id="UP000790377">
    <property type="component" value="Unassembled WGS sequence"/>
</dbReference>
<gene>
    <name evidence="1" type="ORF">BJ138DRAFT_1087280</name>
</gene>